<evidence type="ECO:0000313" key="2">
    <source>
        <dbReference type="EMBL" id="OLL15725.1"/>
    </source>
</evidence>
<dbReference type="AlphaFoldDB" id="A0A1Q8I3R5"/>
<gene>
    <name evidence="2" type="ORF">BKH32_01715</name>
</gene>
<protein>
    <submittedName>
        <fullName evidence="2">Uncharacterized protein</fullName>
    </submittedName>
</protein>
<feature type="compositionally biased region" description="Polar residues" evidence="1">
    <location>
        <begin position="1"/>
        <end position="24"/>
    </location>
</feature>
<dbReference type="RefSeq" id="WP_075248342.1">
    <property type="nucleotide sequence ID" value="NZ_MSGO01000006.1"/>
</dbReference>
<evidence type="ECO:0000256" key="1">
    <source>
        <dbReference type="SAM" id="MobiDB-lite"/>
    </source>
</evidence>
<name>A0A1Q8I3R5_9ACTO</name>
<dbReference type="Proteomes" id="UP000185736">
    <property type="component" value="Unassembled WGS sequence"/>
</dbReference>
<organism evidence="2 3">
    <name type="scientific">Actinomyces oris</name>
    <dbReference type="NCBI Taxonomy" id="544580"/>
    <lineage>
        <taxon>Bacteria</taxon>
        <taxon>Bacillati</taxon>
        <taxon>Actinomycetota</taxon>
        <taxon>Actinomycetes</taxon>
        <taxon>Actinomycetales</taxon>
        <taxon>Actinomycetaceae</taxon>
        <taxon>Actinomyces</taxon>
    </lineage>
</organism>
<reference evidence="2 3" key="1">
    <citation type="submission" date="2016-12" db="EMBL/GenBank/DDBJ databases">
        <title>Genomic comparison of strains in the 'Actinomyces naeslundii' group.</title>
        <authorList>
            <person name="Mughal S.R."/>
            <person name="Do T."/>
            <person name="Gilbert S.C."/>
            <person name="Witherden E.A."/>
            <person name="Didelot X."/>
            <person name="Beighton D."/>
        </authorList>
    </citation>
    <scope>NUCLEOTIDE SEQUENCE [LARGE SCALE GENOMIC DNA]</scope>
    <source>
        <strain evidence="2 3">S64C</strain>
    </source>
</reference>
<comment type="caution">
    <text evidence="2">The sequence shown here is derived from an EMBL/GenBank/DDBJ whole genome shotgun (WGS) entry which is preliminary data.</text>
</comment>
<accession>A0A1Q8I3R5</accession>
<evidence type="ECO:0000313" key="3">
    <source>
        <dbReference type="Proteomes" id="UP000185736"/>
    </source>
</evidence>
<sequence length="79" mass="8430">MTTTASPGLKVSSSGRRPSPQARSTDGRPGRNYLCAGCGAFYSHITADLLAMVRLLGEGRPPADIMDPGTRRALRPEEE</sequence>
<feature type="region of interest" description="Disordered" evidence="1">
    <location>
        <begin position="59"/>
        <end position="79"/>
    </location>
</feature>
<feature type="region of interest" description="Disordered" evidence="1">
    <location>
        <begin position="1"/>
        <end position="30"/>
    </location>
</feature>
<proteinExistence type="predicted"/>
<dbReference type="EMBL" id="MSGO01000006">
    <property type="protein sequence ID" value="OLL15725.1"/>
    <property type="molecule type" value="Genomic_DNA"/>
</dbReference>